<evidence type="ECO:0000313" key="8">
    <source>
        <dbReference type="Proteomes" id="UP001565220"/>
    </source>
</evidence>
<dbReference type="EMBL" id="JBGFFE010000011">
    <property type="protein sequence ID" value="MEY8763755.1"/>
    <property type="molecule type" value="Genomic_DNA"/>
</dbReference>
<keyword evidence="2 5" id="KW-0812">Transmembrane</keyword>
<feature type="transmembrane region" description="Helical" evidence="5">
    <location>
        <begin position="128"/>
        <end position="150"/>
    </location>
</feature>
<dbReference type="Pfam" id="PF04893">
    <property type="entry name" value="Yip1"/>
    <property type="match status" value="1"/>
</dbReference>
<keyword evidence="4 5" id="KW-0472">Membrane</keyword>
<name>A0ABV4DX01_9CLOT</name>
<sequence length="226" mass="25155">MNIEENKEELSIDKKIVCFFKKPSAVFSEFIEKPRYLWTMLIVVAIDVVYNIMQTTVSADILRKSIVDKLQGTPNMSQAIIEKSVKYATSIPVRTVSTIAVTVVGIYIAALIYKILTRIFGSRVKYKQLVAVYCLSMMSTAIGEVLKWLYMAVTGKPVGVNSLINPTALNGFLDNYDVFNLWQIVLLTIGISIVGKMSKKKSFVVVAISCVLTVIVGLLPYLKIAK</sequence>
<gene>
    <name evidence="7" type="ORF">AB8S09_08895</name>
</gene>
<evidence type="ECO:0000313" key="7">
    <source>
        <dbReference type="EMBL" id="MEY8763755.1"/>
    </source>
</evidence>
<keyword evidence="3 5" id="KW-1133">Transmembrane helix</keyword>
<reference evidence="7 8" key="1">
    <citation type="submission" date="2024-08" db="EMBL/GenBank/DDBJ databases">
        <title>Clostridium lapicellarii sp. nov., and Clostridium renhuaiense sp. nov., two species isolated from the mud in a fermentation cellar used for producing sauce-flavour Chinese liquors.</title>
        <authorList>
            <person name="Yang F."/>
            <person name="Wang H."/>
            <person name="Chen L.Q."/>
            <person name="Zhou N."/>
            <person name="Lu J.J."/>
            <person name="Pu X.X."/>
            <person name="Wan B."/>
            <person name="Wang L."/>
            <person name="Liu S.J."/>
        </authorList>
    </citation>
    <scope>NUCLEOTIDE SEQUENCE [LARGE SCALE GENOMIC DNA]</scope>
    <source>
        <strain evidence="7 8">MT-113</strain>
    </source>
</reference>
<dbReference type="Proteomes" id="UP001565220">
    <property type="component" value="Unassembled WGS sequence"/>
</dbReference>
<evidence type="ECO:0000259" key="6">
    <source>
        <dbReference type="Pfam" id="PF04893"/>
    </source>
</evidence>
<evidence type="ECO:0000256" key="1">
    <source>
        <dbReference type="ARBA" id="ARBA00004141"/>
    </source>
</evidence>
<evidence type="ECO:0000256" key="5">
    <source>
        <dbReference type="SAM" id="Phobius"/>
    </source>
</evidence>
<evidence type="ECO:0000256" key="4">
    <source>
        <dbReference type="ARBA" id="ARBA00023136"/>
    </source>
</evidence>
<comment type="caution">
    <text evidence="7">The sequence shown here is derived from an EMBL/GenBank/DDBJ whole genome shotgun (WGS) entry which is preliminary data.</text>
</comment>
<feature type="transmembrane region" description="Helical" evidence="5">
    <location>
        <begin position="178"/>
        <end position="195"/>
    </location>
</feature>
<accession>A0ABV4DX01</accession>
<feature type="transmembrane region" description="Helical" evidence="5">
    <location>
        <begin position="96"/>
        <end position="116"/>
    </location>
</feature>
<proteinExistence type="predicted"/>
<dbReference type="RefSeq" id="WP_369868968.1">
    <property type="nucleotide sequence ID" value="NZ_JBGFFE010000011.1"/>
</dbReference>
<organism evidence="7 8">
    <name type="scientific">Clostridium lapidicellarium</name>
    <dbReference type="NCBI Taxonomy" id="3240931"/>
    <lineage>
        <taxon>Bacteria</taxon>
        <taxon>Bacillati</taxon>
        <taxon>Bacillota</taxon>
        <taxon>Clostridia</taxon>
        <taxon>Eubacteriales</taxon>
        <taxon>Clostridiaceae</taxon>
        <taxon>Clostridium</taxon>
    </lineage>
</organism>
<protein>
    <submittedName>
        <fullName evidence="7">Yip1 family protein</fullName>
    </submittedName>
</protein>
<feature type="domain" description="Yip1" evidence="6">
    <location>
        <begin position="20"/>
        <end position="218"/>
    </location>
</feature>
<evidence type="ECO:0000256" key="2">
    <source>
        <dbReference type="ARBA" id="ARBA00022692"/>
    </source>
</evidence>
<feature type="transmembrane region" description="Helical" evidence="5">
    <location>
        <begin position="36"/>
        <end position="53"/>
    </location>
</feature>
<keyword evidence="8" id="KW-1185">Reference proteome</keyword>
<comment type="subcellular location">
    <subcellularLocation>
        <location evidence="1">Membrane</location>
        <topology evidence="1">Multi-pass membrane protein</topology>
    </subcellularLocation>
</comment>
<evidence type="ECO:0000256" key="3">
    <source>
        <dbReference type="ARBA" id="ARBA00022989"/>
    </source>
</evidence>
<feature type="transmembrane region" description="Helical" evidence="5">
    <location>
        <begin position="202"/>
        <end position="222"/>
    </location>
</feature>
<dbReference type="InterPro" id="IPR006977">
    <property type="entry name" value="Yip1_dom"/>
</dbReference>